<dbReference type="STRING" id="45354.A0A1L0BF06"/>
<dbReference type="Pfam" id="PF23274">
    <property type="entry name" value="DUF7077"/>
    <property type="match status" value="1"/>
</dbReference>
<dbReference type="GO" id="GO:1990071">
    <property type="term" value="C:TRAPPII protein complex"/>
    <property type="evidence" value="ECO:0007669"/>
    <property type="project" value="InterPro"/>
</dbReference>
<dbReference type="GO" id="GO:0005829">
    <property type="term" value="C:cytosol"/>
    <property type="evidence" value="ECO:0007669"/>
    <property type="project" value="GOC"/>
</dbReference>
<dbReference type="AlphaFoldDB" id="A0A1L0BF06"/>
<dbReference type="Pfam" id="PF23273">
    <property type="entry name" value="DUF7076"/>
    <property type="match status" value="1"/>
</dbReference>
<evidence type="ECO:0000313" key="10">
    <source>
        <dbReference type="EMBL" id="SGZ49659.1"/>
    </source>
</evidence>
<dbReference type="InterPro" id="IPR056913">
    <property type="entry name" value="TRAPPC10/Trs130_N"/>
</dbReference>
<sequence>MRLEDINLRNPITVAYYDPFSVFPDVQDEFLSKLPLSNLHWKYNPLKPGKSIPLLPVELQEEIPTLQQKKSNDHNSLTEKVYLRLMFVKAENLEMYRSQVRPLINAWLESLIKGREVKWAIILIVSGSKREKKSTLIKTSMYDKLKIDFGVSGKQLDALGITSSEDEEYEGAEIENIFKFKDSYDDEFSKLQAYNEVFGHIKRLILLTFDSRYTTYNEKIGLLLKLAQSNAEIQVSEFLYKLRLVHLMGDMRFLKEAIEIFDELSEDLKGLVSNLDHAFDKKNYSFPANLDVNHFSPETSFDLNEQLVQFANYTTNNIPVNLFAVKLGLFLSASLLLQSLANFASSISISSTHILTLLRKLNFFINDISRSYPNTARLNEWFCVMIDFYLKLPIASKLKELNEENLENGGGNHIEAILECMAELRLLRRTIVGKLAVLKGLELPQIGFVLEDIPLDAEKDKPPSAELTYAPLVAELENQGTYDAYFESSTIAAIEEFVNCNRNVTVDLLSVDLAILHYKEKRYQEALDILMISYDYFILNGWNFMGGALLEIYLECIQKLDTVDHEHILKTNLKLFGALKENVNFNRGINHYSLLKNRRQRRALFDQICEESRHLGHVIEYPLSNLFNVTLNHFIFPEEGSTDEYAILVDVVNPFGVEIEFQQLRITLKNTEQENLEITFSAFAVSVFEKPAQSLILKTKNFWKGNFEVKSIVFQVTENLVFANRQQSRVETVDNTVIHEELNRAEKTEQNLKDVEPKDTVPIAMYPVPGKFRVEVVSPEKIELGVAQFDLLIHNGQQDAKNIKVAISSSTLGVKFDDVVSHFHIEGITKESIFRKSVTFNYFGDTKILDLSFTVVYDANGEVYEYHTTEAHDMSLTLSISVQDLFRMNAIYSKFQIGSVSSKFPVRVLECTFESSDDKYDIVRLSKTISEENPLLILGEQLAYLFYRLQPKNSRISPSDVLDLNIKYSNLHRECAKVVNHQFLQKLEELKLSRYYYLMLSSMNSLRFNLIHYAVHEEIEIVNVDESNLLMNYAINRFVPSHDVEILTDILVNLFKDKFTKVEDASKNFEHQYLHIPVSVPFLGVLHQVEFLFDRKQRYRVGEPIEATLEIKSTSKWSNNDTREILASSSPARGDPKLPVSSSAFQFTVLNEDQWLLTGLRKHQFNLEGEHSVSKVDVCLVPLNVGELQLPKLNIQPMGGSNDQSIEVVNENALETILIVPELDSLTFSF</sequence>
<name>A0A1L0BF06_9ASCO</name>
<keyword evidence="11" id="KW-1185">Reference proteome</keyword>
<feature type="domain" description="Trs130 NTS" evidence="9">
    <location>
        <begin position="357"/>
        <end position="565"/>
    </location>
</feature>
<proteinExistence type="predicted"/>
<dbReference type="GO" id="GO:0034498">
    <property type="term" value="P:early endosome to Golgi transport"/>
    <property type="evidence" value="ECO:0007669"/>
    <property type="project" value="TreeGrafter"/>
</dbReference>
<keyword evidence="2" id="KW-0813">Transport</keyword>
<gene>
    <name evidence="10" type="ORF">SAMEA4029010_CIC11G00000005604</name>
</gene>
<feature type="domain" description="DUF7077" evidence="7">
    <location>
        <begin position="769"/>
        <end position="872"/>
    </location>
</feature>
<dbReference type="InterPro" id="IPR055504">
    <property type="entry name" value="DUF7076"/>
</dbReference>
<dbReference type="InterPro" id="IPR022233">
    <property type="entry name" value="TRAPPC10/Trs130_C"/>
</dbReference>
<evidence type="ECO:0000259" key="8">
    <source>
        <dbReference type="Pfam" id="PF23285"/>
    </source>
</evidence>
<evidence type="ECO:0000256" key="3">
    <source>
        <dbReference type="ARBA" id="ARBA00023034"/>
    </source>
</evidence>
<feature type="domain" description="DUF7078" evidence="8">
    <location>
        <begin position="972"/>
        <end position="1058"/>
    </location>
</feature>
<protein>
    <submittedName>
        <fullName evidence="10">CIC11C00000005604</fullName>
    </submittedName>
</protein>
<organism evidence="10 11">
    <name type="scientific">Sungouiella intermedia</name>
    <dbReference type="NCBI Taxonomy" id="45354"/>
    <lineage>
        <taxon>Eukaryota</taxon>
        <taxon>Fungi</taxon>
        <taxon>Dikarya</taxon>
        <taxon>Ascomycota</taxon>
        <taxon>Saccharomycotina</taxon>
        <taxon>Pichiomycetes</taxon>
        <taxon>Metschnikowiaceae</taxon>
        <taxon>Sungouiella</taxon>
    </lineage>
</organism>
<evidence type="ECO:0000256" key="2">
    <source>
        <dbReference type="ARBA" id="ARBA00022448"/>
    </source>
</evidence>
<dbReference type="GO" id="GO:0006891">
    <property type="term" value="P:intra-Golgi vesicle-mediated transport"/>
    <property type="evidence" value="ECO:0007669"/>
    <property type="project" value="TreeGrafter"/>
</dbReference>
<dbReference type="Proteomes" id="UP000182334">
    <property type="component" value="Chromosome II"/>
</dbReference>
<evidence type="ECO:0000259" key="5">
    <source>
        <dbReference type="Pfam" id="PF23036"/>
    </source>
</evidence>
<evidence type="ECO:0000259" key="4">
    <source>
        <dbReference type="Pfam" id="PF12584"/>
    </source>
</evidence>
<dbReference type="InterPro" id="IPR045126">
    <property type="entry name" value="TRAPPC10/Trs130"/>
</dbReference>
<evidence type="ECO:0000259" key="9">
    <source>
        <dbReference type="Pfam" id="PF24967"/>
    </source>
</evidence>
<keyword evidence="3" id="KW-0333">Golgi apparatus</keyword>
<dbReference type="Pfam" id="PF23036">
    <property type="entry name" value="TRAPPC10_1st"/>
    <property type="match status" value="1"/>
</dbReference>
<dbReference type="Pfam" id="PF24967">
    <property type="entry name" value="NTS_TR130"/>
    <property type="match status" value="1"/>
</dbReference>
<accession>A0A1L0BF06</accession>
<comment type="subcellular location">
    <subcellularLocation>
        <location evidence="1">Golgi apparatus</location>
    </subcellularLocation>
</comment>
<reference evidence="10 11" key="1">
    <citation type="submission" date="2016-10" db="EMBL/GenBank/DDBJ databases">
        <authorList>
            <person name="de Groot N.N."/>
        </authorList>
    </citation>
    <scope>NUCLEOTIDE SEQUENCE [LARGE SCALE GENOMIC DNA]</scope>
    <source>
        <strain evidence="10 11">CBS 141442</strain>
    </source>
</reference>
<dbReference type="InterPro" id="IPR056916">
    <property type="entry name" value="NTS_TR130"/>
</dbReference>
<dbReference type="EMBL" id="LT635757">
    <property type="protein sequence ID" value="SGZ49659.1"/>
    <property type="molecule type" value="Genomic_DNA"/>
</dbReference>
<evidence type="ECO:0000256" key="1">
    <source>
        <dbReference type="ARBA" id="ARBA00004555"/>
    </source>
</evidence>
<evidence type="ECO:0000259" key="6">
    <source>
        <dbReference type="Pfam" id="PF23273"/>
    </source>
</evidence>
<dbReference type="PANTHER" id="PTHR13251:SF3">
    <property type="entry name" value="TRAFFICKING PROTEIN PARTICLE COMPLEX SUBUNIT 10"/>
    <property type="match status" value="1"/>
</dbReference>
<evidence type="ECO:0000259" key="7">
    <source>
        <dbReference type="Pfam" id="PF23274"/>
    </source>
</evidence>
<dbReference type="InterPro" id="IPR055505">
    <property type="entry name" value="DUF7077"/>
</dbReference>
<feature type="domain" description="TRAPPC10/Trs130 N-terminal" evidence="5">
    <location>
        <begin position="11"/>
        <end position="277"/>
    </location>
</feature>
<feature type="domain" description="TRAPPC10/Trs130 C-terminal" evidence="4">
    <location>
        <begin position="1077"/>
        <end position="1204"/>
    </location>
</feature>
<evidence type="ECO:0000313" key="11">
    <source>
        <dbReference type="Proteomes" id="UP000182334"/>
    </source>
</evidence>
<feature type="domain" description="DUF7076" evidence="6">
    <location>
        <begin position="608"/>
        <end position="727"/>
    </location>
</feature>
<dbReference type="PANTHER" id="PTHR13251">
    <property type="entry name" value="EPILEPSY HOLOPROSENCEPHALY CANDIDATE 1/TMEM1"/>
    <property type="match status" value="1"/>
</dbReference>
<dbReference type="OrthoDB" id="10256906at2759"/>
<dbReference type="InterPro" id="IPR055506">
    <property type="entry name" value="DUF7078"/>
</dbReference>
<dbReference type="Pfam" id="PF23285">
    <property type="entry name" value="DUF7078"/>
    <property type="match status" value="1"/>
</dbReference>
<dbReference type="Pfam" id="PF12584">
    <property type="entry name" value="TRAPPC10"/>
    <property type="match status" value="1"/>
</dbReference>